<dbReference type="AlphaFoldDB" id="A0A2G9YQ12"/>
<gene>
    <name evidence="2" type="ORF">COX39_03465</name>
</gene>
<dbReference type="Gene3D" id="3.90.1200.10">
    <property type="match status" value="1"/>
</dbReference>
<evidence type="ECO:0000256" key="1">
    <source>
        <dbReference type="SAM" id="Phobius"/>
    </source>
</evidence>
<feature type="non-terminal residue" evidence="2">
    <location>
        <position position="1"/>
    </location>
</feature>
<keyword evidence="1" id="KW-0812">Transmembrane</keyword>
<dbReference type="InterPro" id="IPR011009">
    <property type="entry name" value="Kinase-like_dom_sf"/>
</dbReference>
<dbReference type="SUPFAM" id="SSF56112">
    <property type="entry name" value="Protein kinase-like (PK-like)"/>
    <property type="match status" value="1"/>
</dbReference>
<feature type="transmembrane region" description="Helical" evidence="1">
    <location>
        <begin position="39"/>
        <end position="57"/>
    </location>
</feature>
<protein>
    <recommendedName>
        <fullName evidence="4">Aminoglycoside phosphotransferase domain-containing protein</fullName>
    </recommendedName>
</protein>
<dbReference type="EMBL" id="PCRM01000045">
    <property type="protein sequence ID" value="PIP21326.1"/>
    <property type="molecule type" value="Genomic_DNA"/>
</dbReference>
<evidence type="ECO:0000313" key="3">
    <source>
        <dbReference type="Proteomes" id="UP000231567"/>
    </source>
</evidence>
<proteinExistence type="predicted"/>
<keyword evidence="1" id="KW-0472">Membrane</keyword>
<comment type="caution">
    <text evidence="2">The sequence shown here is derived from an EMBL/GenBank/DDBJ whole genome shotgun (WGS) entry which is preliminary data.</text>
</comment>
<evidence type="ECO:0008006" key="4">
    <source>
        <dbReference type="Google" id="ProtNLM"/>
    </source>
</evidence>
<keyword evidence="1" id="KW-1133">Transmembrane helix</keyword>
<dbReference type="Proteomes" id="UP000231567">
    <property type="component" value="Unassembled WGS sequence"/>
</dbReference>
<name>A0A2G9YQ12_9BACT</name>
<organism evidence="2 3">
    <name type="scientific">Candidatus Nealsonbacteria bacterium CG23_combo_of_CG06-09_8_20_14_all_40_13</name>
    <dbReference type="NCBI Taxonomy" id="1974724"/>
    <lineage>
        <taxon>Bacteria</taxon>
        <taxon>Candidatus Nealsoniibacteriota</taxon>
    </lineage>
</organism>
<sequence>IVRTESRGRSPFFSKDEVGPALGKPIIPINKDINPPKSFYIKILTLPTILSYYLIMVKGKRGWPKRRILNQSVVRKFLDSLGFETERIIQPWRHLCAFGKYQGKNAIFKLSSTLVVSPKTKNEYAWNQAVNFVPASKRRSFSVPKNFTCGNFGKLFYFIAERFPGQPLVGPHSTDMRNVIGRIGQIAQAAYEIENLPIRADCIFAKSSQNKNRKVSVGQKLLTISKEWATQIPMNLDDFFQILEKSQKNLRTSVGHGDFTACQLYDINGKIGVIDGEHASVKQPLYYDIAHFYNRLRNNHKAQVLARQFLQTFKSILPAADRRMFWEELKPVLIQRYIGNLWEQIGNSQNLNELKPLGEEILQDKIV</sequence>
<reference evidence="2 3" key="1">
    <citation type="submission" date="2017-09" db="EMBL/GenBank/DDBJ databases">
        <title>Depth-based differentiation of microbial function through sediment-hosted aquifers and enrichment of novel symbionts in the deep terrestrial subsurface.</title>
        <authorList>
            <person name="Probst A.J."/>
            <person name="Ladd B."/>
            <person name="Jarett J.K."/>
            <person name="Geller-Mcgrath D.E."/>
            <person name="Sieber C.M."/>
            <person name="Emerson J.B."/>
            <person name="Anantharaman K."/>
            <person name="Thomas B.C."/>
            <person name="Malmstrom R."/>
            <person name="Stieglmeier M."/>
            <person name="Klingl A."/>
            <person name="Woyke T."/>
            <person name="Ryan C.M."/>
            <person name="Banfield J.F."/>
        </authorList>
    </citation>
    <scope>NUCLEOTIDE SEQUENCE [LARGE SCALE GENOMIC DNA]</scope>
    <source>
        <strain evidence="2">CG23_combo_of_CG06-09_8_20_14_all_40_13</strain>
    </source>
</reference>
<evidence type="ECO:0000313" key="2">
    <source>
        <dbReference type="EMBL" id="PIP21326.1"/>
    </source>
</evidence>
<accession>A0A2G9YQ12</accession>